<proteinExistence type="predicted"/>
<dbReference type="CDD" id="cd06577">
    <property type="entry name" value="PASTA_pknB"/>
    <property type="match status" value="1"/>
</dbReference>
<dbReference type="Gene3D" id="3.30.10.20">
    <property type="match status" value="1"/>
</dbReference>
<feature type="domain" description="PASTA" evidence="1">
    <location>
        <begin position="38"/>
        <end position="107"/>
    </location>
</feature>
<evidence type="ECO:0000313" key="2">
    <source>
        <dbReference type="EMBL" id="XBM49412.1"/>
    </source>
</evidence>
<gene>
    <name evidence="2" type="ORF">AAME72_06000</name>
</gene>
<sequence>MEFSAAVRRAAAAAVLVAVGAGLSGGLAGCAVAAPPRAEPERALLDVVGKPADLAGRILRSAGYRVVFVGERGDPVSASPSRLVVREDPAGGSTARVGRVVTLSLGDRSRHAASTAP</sequence>
<evidence type="ECO:0000259" key="1">
    <source>
        <dbReference type="PROSITE" id="PS51178"/>
    </source>
</evidence>
<protein>
    <submittedName>
        <fullName evidence="2">PASTA domain-containing protein</fullName>
    </submittedName>
</protein>
<dbReference type="Pfam" id="PF03793">
    <property type="entry name" value="PASTA"/>
    <property type="match status" value="1"/>
</dbReference>
<dbReference type="PROSITE" id="PS51178">
    <property type="entry name" value="PASTA"/>
    <property type="match status" value="1"/>
</dbReference>
<organism evidence="2">
    <name type="scientific">Leifsonia sp. NPDC080035</name>
    <dbReference type="NCBI Taxonomy" id="3143936"/>
    <lineage>
        <taxon>Bacteria</taxon>
        <taxon>Bacillati</taxon>
        <taxon>Actinomycetota</taxon>
        <taxon>Actinomycetes</taxon>
        <taxon>Micrococcales</taxon>
        <taxon>Microbacteriaceae</taxon>
        <taxon>Leifsonia</taxon>
    </lineage>
</organism>
<reference evidence="2" key="1">
    <citation type="submission" date="2024-05" db="EMBL/GenBank/DDBJ databases">
        <title>The Natural Products Discovery Center: Release of the First 8490 Sequenced Strains for Exploring Actinobacteria Biosynthetic Diversity.</title>
        <authorList>
            <person name="Kalkreuter E."/>
            <person name="Kautsar S.A."/>
            <person name="Yang D."/>
            <person name="Bader C.D."/>
            <person name="Teijaro C.N."/>
            <person name="Fluegel L."/>
            <person name="Davis C.M."/>
            <person name="Simpson J.R."/>
            <person name="Lauterbach L."/>
            <person name="Steele A.D."/>
            <person name="Gui C."/>
            <person name="Meng S."/>
            <person name="Li G."/>
            <person name="Viehrig K."/>
            <person name="Ye F."/>
            <person name="Su P."/>
            <person name="Kiefer A.F."/>
            <person name="Nichols A."/>
            <person name="Cepeda A.J."/>
            <person name="Yan W."/>
            <person name="Fan B."/>
            <person name="Jiang Y."/>
            <person name="Adhikari A."/>
            <person name="Zheng C.-J."/>
            <person name="Schuster L."/>
            <person name="Cowan T.M."/>
            <person name="Smanski M.J."/>
            <person name="Chevrette M.G."/>
            <person name="de Carvalho L.P.S."/>
            <person name="Shen B."/>
        </authorList>
    </citation>
    <scope>NUCLEOTIDE SEQUENCE</scope>
    <source>
        <strain evidence="2">NPDC080035</strain>
    </source>
</reference>
<dbReference type="InterPro" id="IPR005543">
    <property type="entry name" value="PASTA_dom"/>
</dbReference>
<dbReference type="AlphaFoldDB" id="A0AAU7GER2"/>
<dbReference type="RefSeq" id="WP_348789330.1">
    <property type="nucleotide sequence ID" value="NZ_CP157390.1"/>
</dbReference>
<name>A0AAU7GER2_9MICO</name>
<dbReference type="EMBL" id="CP157390">
    <property type="protein sequence ID" value="XBM49412.1"/>
    <property type="molecule type" value="Genomic_DNA"/>
</dbReference>
<accession>A0AAU7GER2</accession>